<evidence type="ECO:0000313" key="3">
    <source>
        <dbReference type="EMBL" id="KAI9260474.1"/>
    </source>
</evidence>
<feature type="region of interest" description="Disordered" evidence="1">
    <location>
        <begin position="297"/>
        <end position="338"/>
    </location>
</feature>
<keyword evidence="2" id="KW-1133">Transmembrane helix</keyword>
<gene>
    <name evidence="3" type="ORF">BDA99DRAFT_605534</name>
</gene>
<evidence type="ECO:0000313" key="4">
    <source>
        <dbReference type="Proteomes" id="UP001209540"/>
    </source>
</evidence>
<comment type="caution">
    <text evidence="3">The sequence shown here is derived from an EMBL/GenBank/DDBJ whole genome shotgun (WGS) entry which is preliminary data.</text>
</comment>
<sequence>MEENEERPCYDRGNGSPFCTPIPSDTWYNGSYYQFIWNYNYPFYVSSEYINLFLYYKENYAFQPIKNWTNLHRAEGQLAVQVDNSWFPDFLEPGTTQNKTWSMYGLYLPAGMDPAKELTNPESQYPRPFNFSVVQSAYPRNHPALRPGEENGGLPGWAVAVIILGALTAAAAAIAACLLARRRKNHHHPPLTSSLHPNNNHSINNNMMMSIPPPPPSPTALVGPGGSHHPYPNENMNNQHAKHHSIMTTLETGSSIHSTAPMIAHHNNNYNNNNQSNTTMNEPRLSNQYYYYNSSRRSSSGILVPPPILPTSDRGSSGLISRSSNSIDHDSTMTASTSRRLADSTFMWMVDQPNTDDEHHSHDDDEQRRRRLGEALLAQQLSEEEGASVKHAERRPVTVQSISDQESHAVFEER</sequence>
<proteinExistence type="predicted"/>
<evidence type="ECO:0000256" key="1">
    <source>
        <dbReference type="SAM" id="MobiDB-lite"/>
    </source>
</evidence>
<organism evidence="3 4">
    <name type="scientific">Phascolomyces articulosus</name>
    <dbReference type="NCBI Taxonomy" id="60185"/>
    <lineage>
        <taxon>Eukaryota</taxon>
        <taxon>Fungi</taxon>
        <taxon>Fungi incertae sedis</taxon>
        <taxon>Mucoromycota</taxon>
        <taxon>Mucoromycotina</taxon>
        <taxon>Mucoromycetes</taxon>
        <taxon>Mucorales</taxon>
        <taxon>Lichtheimiaceae</taxon>
        <taxon>Phascolomyces</taxon>
    </lineage>
</organism>
<keyword evidence="2" id="KW-0472">Membrane</keyword>
<feature type="transmembrane region" description="Helical" evidence="2">
    <location>
        <begin position="157"/>
        <end position="180"/>
    </location>
</feature>
<feature type="compositionally biased region" description="Basic and acidic residues" evidence="1">
    <location>
        <begin position="405"/>
        <end position="414"/>
    </location>
</feature>
<feature type="compositionally biased region" description="Low complexity" evidence="1">
    <location>
        <begin position="312"/>
        <end position="326"/>
    </location>
</feature>
<evidence type="ECO:0000256" key="2">
    <source>
        <dbReference type="SAM" id="Phobius"/>
    </source>
</evidence>
<keyword evidence="4" id="KW-1185">Reference proteome</keyword>
<dbReference type="EMBL" id="JAIXMP010000016">
    <property type="protein sequence ID" value="KAI9260474.1"/>
    <property type="molecule type" value="Genomic_DNA"/>
</dbReference>
<name>A0AAD5K7R5_9FUNG</name>
<accession>A0AAD5K7R5</accession>
<reference evidence="3" key="1">
    <citation type="journal article" date="2022" name="IScience">
        <title>Evolution of zygomycete secretomes and the origins of terrestrial fungal ecologies.</title>
        <authorList>
            <person name="Chang Y."/>
            <person name="Wang Y."/>
            <person name="Mondo S."/>
            <person name="Ahrendt S."/>
            <person name="Andreopoulos W."/>
            <person name="Barry K."/>
            <person name="Beard J."/>
            <person name="Benny G.L."/>
            <person name="Blankenship S."/>
            <person name="Bonito G."/>
            <person name="Cuomo C."/>
            <person name="Desiro A."/>
            <person name="Gervers K.A."/>
            <person name="Hundley H."/>
            <person name="Kuo A."/>
            <person name="LaButti K."/>
            <person name="Lang B.F."/>
            <person name="Lipzen A."/>
            <person name="O'Donnell K."/>
            <person name="Pangilinan J."/>
            <person name="Reynolds N."/>
            <person name="Sandor L."/>
            <person name="Smith M.E."/>
            <person name="Tsang A."/>
            <person name="Grigoriev I.V."/>
            <person name="Stajich J.E."/>
            <person name="Spatafora J.W."/>
        </authorList>
    </citation>
    <scope>NUCLEOTIDE SEQUENCE</scope>
    <source>
        <strain evidence="3">RSA 2281</strain>
    </source>
</reference>
<protein>
    <submittedName>
        <fullName evidence="3">Uncharacterized protein</fullName>
    </submittedName>
</protein>
<keyword evidence="2" id="KW-0812">Transmembrane</keyword>
<feature type="region of interest" description="Disordered" evidence="1">
    <location>
        <begin position="382"/>
        <end position="414"/>
    </location>
</feature>
<reference evidence="3" key="2">
    <citation type="submission" date="2023-02" db="EMBL/GenBank/DDBJ databases">
        <authorList>
            <consortium name="DOE Joint Genome Institute"/>
            <person name="Mondo S.J."/>
            <person name="Chang Y."/>
            <person name="Wang Y."/>
            <person name="Ahrendt S."/>
            <person name="Andreopoulos W."/>
            <person name="Barry K."/>
            <person name="Beard J."/>
            <person name="Benny G.L."/>
            <person name="Blankenship S."/>
            <person name="Bonito G."/>
            <person name="Cuomo C."/>
            <person name="Desiro A."/>
            <person name="Gervers K.A."/>
            <person name="Hundley H."/>
            <person name="Kuo A."/>
            <person name="LaButti K."/>
            <person name="Lang B.F."/>
            <person name="Lipzen A."/>
            <person name="O'Donnell K."/>
            <person name="Pangilinan J."/>
            <person name="Reynolds N."/>
            <person name="Sandor L."/>
            <person name="Smith M.W."/>
            <person name="Tsang A."/>
            <person name="Grigoriev I.V."/>
            <person name="Stajich J.E."/>
            <person name="Spatafora J.W."/>
        </authorList>
    </citation>
    <scope>NUCLEOTIDE SEQUENCE</scope>
    <source>
        <strain evidence="3">RSA 2281</strain>
    </source>
</reference>
<dbReference type="Proteomes" id="UP001209540">
    <property type="component" value="Unassembled WGS sequence"/>
</dbReference>
<feature type="compositionally biased region" description="Basic and acidic residues" evidence="1">
    <location>
        <begin position="387"/>
        <end position="396"/>
    </location>
</feature>
<dbReference type="AlphaFoldDB" id="A0AAD5K7R5"/>